<dbReference type="InterPro" id="IPR023772">
    <property type="entry name" value="DNA-bd_HTH_TetR-type_CS"/>
</dbReference>
<evidence type="ECO:0000259" key="3">
    <source>
        <dbReference type="PROSITE" id="PS50977"/>
    </source>
</evidence>
<gene>
    <name evidence="4" type="ORF">N5923_09310</name>
</gene>
<dbReference type="Proteomes" id="UP001064262">
    <property type="component" value="Unassembled WGS sequence"/>
</dbReference>
<dbReference type="PANTHER" id="PTHR30055:SF148">
    <property type="entry name" value="TETR-FAMILY TRANSCRIPTIONAL REGULATOR"/>
    <property type="match status" value="1"/>
</dbReference>
<dbReference type="Pfam" id="PF17937">
    <property type="entry name" value="TetR_C_28"/>
    <property type="match status" value="1"/>
</dbReference>
<evidence type="ECO:0000256" key="2">
    <source>
        <dbReference type="PROSITE-ProRule" id="PRU00335"/>
    </source>
</evidence>
<organism evidence="4 5">
    <name type="scientific">Winslowiella arboricola</name>
    <dbReference type="NCBI Taxonomy" id="2978220"/>
    <lineage>
        <taxon>Bacteria</taxon>
        <taxon>Pseudomonadati</taxon>
        <taxon>Pseudomonadota</taxon>
        <taxon>Gammaproteobacteria</taxon>
        <taxon>Enterobacterales</taxon>
        <taxon>Erwiniaceae</taxon>
        <taxon>Winslowiella</taxon>
    </lineage>
</organism>
<dbReference type="InterPro" id="IPR041479">
    <property type="entry name" value="TetR_CgmR_C"/>
</dbReference>
<evidence type="ECO:0000313" key="4">
    <source>
        <dbReference type="EMBL" id="MCU5777689.1"/>
    </source>
</evidence>
<protein>
    <submittedName>
        <fullName evidence="4">TetR/AcrR family transcriptional regulator</fullName>
    </submittedName>
</protein>
<dbReference type="GO" id="GO:0003700">
    <property type="term" value="F:DNA-binding transcription factor activity"/>
    <property type="evidence" value="ECO:0007669"/>
    <property type="project" value="TreeGrafter"/>
</dbReference>
<dbReference type="InterPro" id="IPR009057">
    <property type="entry name" value="Homeodomain-like_sf"/>
</dbReference>
<dbReference type="PANTHER" id="PTHR30055">
    <property type="entry name" value="HTH-TYPE TRANSCRIPTIONAL REGULATOR RUTR"/>
    <property type="match status" value="1"/>
</dbReference>
<evidence type="ECO:0000256" key="1">
    <source>
        <dbReference type="ARBA" id="ARBA00023125"/>
    </source>
</evidence>
<proteinExistence type="predicted"/>
<dbReference type="PRINTS" id="PR00455">
    <property type="entry name" value="HTHTETR"/>
</dbReference>
<dbReference type="InterPro" id="IPR036271">
    <property type="entry name" value="Tet_transcr_reg_TetR-rel_C_sf"/>
</dbReference>
<dbReference type="SUPFAM" id="SSF48498">
    <property type="entry name" value="Tetracyclin repressor-like, C-terminal domain"/>
    <property type="match status" value="1"/>
</dbReference>
<dbReference type="AlphaFoldDB" id="A0A9J6PH97"/>
<dbReference type="InterPro" id="IPR050109">
    <property type="entry name" value="HTH-type_TetR-like_transc_reg"/>
</dbReference>
<dbReference type="PROSITE" id="PS50977">
    <property type="entry name" value="HTH_TETR_2"/>
    <property type="match status" value="1"/>
</dbReference>
<dbReference type="InterPro" id="IPR001647">
    <property type="entry name" value="HTH_TetR"/>
</dbReference>
<sequence>MSDKPQVRKRQPELVRQQLLQSAARLATEQGVSAVTVSAVAQAAGVTKGGFFHHFPSKQALIEGLFDDMLQQLDTDIDQFIAEDPLPYGSFTRAYVKVAFLDNQQERGWAALSFTMLADIDLTVKWDDWLAKRLEKHQQTDSDARLEVIRLAADGVWLASLVHRAKKFCHAESKLLSMTLGD</sequence>
<accession>A0A9J6PH97</accession>
<dbReference type="EMBL" id="JAODIM010000039">
    <property type="protein sequence ID" value="MCU5777689.1"/>
    <property type="molecule type" value="Genomic_DNA"/>
</dbReference>
<dbReference type="RefSeq" id="WP_267143094.1">
    <property type="nucleotide sequence ID" value="NZ_JAODIL010000075.1"/>
</dbReference>
<feature type="domain" description="HTH tetR-type" evidence="3">
    <location>
        <begin position="13"/>
        <end position="73"/>
    </location>
</feature>
<dbReference type="Pfam" id="PF00440">
    <property type="entry name" value="TetR_N"/>
    <property type="match status" value="1"/>
</dbReference>
<name>A0A9J6PH97_9GAMM</name>
<keyword evidence="5" id="KW-1185">Reference proteome</keyword>
<feature type="DNA-binding region" description="H-T-H motif" evidence="2">
    <location>
        <begin position="36"/>
        <end position="55"/>
    </location>
</feature>
<dbReference type="Gene3D" id="1.10.357.10">
    <property type="entry name" value="Tetracycline Repressor, domain 2"/>
    <property type="match status" value="1"/>
</dbReference>
<dbReference type="PROSITE" id="PS01081">
    <property type="entry name" value="HTH_TETR_1"/>
    <property type="match status" value="1"/>
</dbReference>
<dbReference type="GO" id="GO:0000976">
    <property type="term" value="F:transcription cis-regulatory region binding"/>
    <property type="evidence" value="ECO:0007669"/>
    <property type="project" value="TreeGrafter"/>
</dbReference>
<keyword evidence="1 2" id="KW-0238">DNA-binding</keyword>
<reference evidence="4" key="1">
    <citation type="submission" date="2022-09" db="EMBL/GenBank/DDBJ databases">
        <title>Winslowiella arboricola sp. nov., isolated from bleeding cankers on broadleaf hosts.</title>
        <authorList>
            <person name="Brady C."/>
            <person name="Kaur S."/>
            <person name="Crampton B."/>
            <person name="Maddock D."/>
            <person name="Arnold D."/>
            <person name="Denman S."/>
        </authorList>
    </citation>
    <scope>NUCLEOTIDE SEQUENCE</scope>
    <source>
        <strain evidence="4">BAC 15a-03b</strain>
    </source>
</reference>
<dbReference type="SUPFAM" id="SSF46689">
    <property type="entry name" value="Homeodomain-like"/>
    <property type="match status" value="1"/>
</dbReference>
<comment type="caution">
    <text evidence="4">The sequence shown here is derived from an EMBL/GenBank/DDBJ whole genome shotgun (WGS) entry which is preliminary data.</text>
</comment>
<evidence type="ECO:0000313" key="5">
    <source>
        <dbReference type="Proteomes" id="UP001064262"/>
    </source>
</evidence>